<dbReference type="AlphaFoldDB" id="A0A0P1ETY1"/>
<dbReference type="Gene3D" id="3.40.50.150">
    <property type="entry name" value="Vaccinia Virus protein VP39"/>
    <property type="match status" value="1"/>
</dbReference>
<dbReference type="InterPro" id="IPR000682">
    <property type="entry name" value="PCMT"/>
</dbReference>
<dbReference type="PANTHER" id="PTHR11579">
    <property type="entry name" value="PROTEIN-L-ISOASPARTATE O-METHYLTRANSFERASE"/>
    <property type="match status" value="1"/>
</dbReference>
<reference evidence="4 5" key="1">
    <citation type="submission" date="2015-09" db="EMBL/GenBank/DDBJ databases">
        <authorList>
            <consortium name="Swine Surveillance"/>
        </authorList>
    </citation>
    <scope>NUCLEOTIDE SEQUENCE [LARGE SCALE GENOMIC DNA]</scope>
    <source>
        <strain evidence="4 5">CECT 7688</strain>
    </source>
</reference>
<dbReference type="GO" id="GO:0005737">
    <property type="term" value="C:cytoplasm"/>
    <property type="evidence" value="ECO:0007669"/>
    <property type="project" value="TreeGrafter"/>
</dbReference>
<evidence type="ECO:0000256" key="2">
    <source>
        <dbReference type="ARBA" id="ARBA00013346"/>
    </source>
</evidence>
<dbReference type="GO" id="GO:0004719">
    <property type="term" value="F:protein-L-isoaspartate (D-aspartate) O-methyltransferase activity"/>
    <property type="evidence" value="ECO:0007669"/>
    <property type="project" value="InterPro"/>
</dbReference>
<dbReference type="EMBL" id="CYPW01000033">
    <property type="protein sequence ID" value="CUH54047.1"/>
    <property type="molecule type" value="Genomic_DNA"/>
</dbReference>
<sequence>MTDYATLRTTMVDTQVRPSDVTKFTVIEAMLTVPREAFVPSNARDAAYVDALVPLEANRVVLDARTLAKILDALDIQSGELVLDVGTGLGYSAAVIARMAEAVIAVENDEARAHEAQAALTEHGADNAVVHCGPLEEGAAPHGPYDVILLQGGVGMLPAALLEQLKEGGRIAVLFMEGALGVVRIGYKIDGEINWNFAFNAAAPVLPGFEAVKEFEL</sequence>
<dbReference type="Proteomes" id="UP000054823">
    <property type="component" value="Unassembled WGS sequence"/>
</dbReference>
<keyword evidence="4" id="KW-0489">Methyltransferase</keyword>
<keyword evidence="4" id="KW-0808">Transferase</keyword>
<keyword evidence="5" id="KW-1185">Reference proteome</keyword>
<dbReference type="GO" id="GO:0032259">
    <property type="term" value="P:methylation"/>
    <property type="evidence" value="ECO:0007669"/>
    <property type="project" value="UniProtKB-KW"/>
</dbReference>
<protein>
    <recommendedName>
        <fullName evidence="2">Protein-L-isoaspartate O-methyltransferase</fullName>
    </recommendedName>
    <alternativeName>
        <fullName evidence="3">Protein L-isoaspartyl methyltransferase</fullName>
    </alternativeName>
</protein>
<evidence type="ECO:0000256" key="1">
    <source>
        <dbReference type="ARBA" id="ARBA00005369"/>
    </source>
</evidence>
<dbReference type="STRING" id="321267.SHM7688_03516"/>
<organism evidence="4 5">
    <name type="scientific">Shimia marina</name>
    <dbReference type="NCBI Taxonomy" id="321267"/>
    <lineage>
        <taxon>Bacteria</taxon>
        <taxon>Pseudomonadati</taxon>
        <taxon>Pseudomonadota</taxon>
        <taxon>Alphaproteobacteria</taxon>
        <taxon>Rhodobacterales</taxon>
        <taxon>Roseobacteraceae</taxon>
    </lineage>
</organism>
<dbReference type="InterPro" id="IPR029063">
    <property type="entry name" value="SAM-dependent_MTases_sf"/>
</dbReference>
<evidence type="ECO:0000313" key="4">
    <source>
        <dbReference type="EMBL" id="CUH54047.1"/>
    </source>
</evidence>
<gene>
    <name evidence="4" type="primary">pcm_2</name>
    <name evidence="4" type="ORF">SHM7688_03516</name>
</gene>
<dbReference type="RefSeq" id="WP_058241215.1">
    <property type="nucleotide sequence ID" value="NZ_CYPW01000033.1"/>
</dbReference>
<accession>A0A0P1ETY1</accession>
<dbReference type="SUPFAM" id="SSF53335">
    <property type="entry name" value="S-adenosyl-L-methionine-dependent methyltransferases"/>
    <property type="match status" value="1"/>
</dbReference>
<dbReference type="Pfam" id="PF01135">
    <property type="entry name" value="PCMT"/>
    <property type="match status" value="1"/>
</dbReference>
<comment type="similarity">
    <text evidence="1">Belongs to the methyltransferase superfamily. L-isoaspartyl/D-aspartyl protein methyltransferase family.</text>
</comment>
<evidence type="ECO:0000256" key="3">
    <source>
        <dbReference type="ARBA" id="ARBA00030757"/>
    </source>
</evidence>
<dbReference type="PANTHER" id="PTHR11579:SF18">
    <property type="entry name" value="PROTEIN-L-ISOASPARTATE O-METHYLTRANSFERASE"/>
    <property type="match status" value="1"/>
</dbReference>
<dbReference type="CDD" id="cd02440">
    <property type="entry name" value="AdoMet_MTases"/>
    <property type="match status" value="1"/>
</dbReference>
<proteinExistence type="inferred from homology"/>
<name>A0A0P1ETY1_9RHOB</name>
<evidence type="ECO:0000313" key="5">
    <source>
        <dbReference type="Proteomes" id="UP000054823"/>
    </source>
</evidence>
<dbReference type="OrthoDB" id="9798496at2"/>